<feature type="region of interest" description="Disordered" evidence="1">
    <location>
        <begin position="72"/>
        <end position="109"/>
    </location>
</feature>
<name>A0ABV0PTI1_9TELE</name>
<proteinExistence type="predicted"/>
<feature type="compositionally biased region" description="Low complexity" evidence="1">
    <location>
        <begin position="96"/>
        <end position="109"/>
    </location>
</feature>
<dbReference type="Proteomes" id="UP001476798">
    <property type="component" value="Unassembled WGS sequence"/>
</dbReference>
<organism evidence="2 3">
    <name type="scientific">Goodea atripinnis</name>
    <dbReference type="NCBI Taxonomy" id="208336"/>
    <lineage>
        <taxon>Eukaryota</taxon>
        <taxon>Metazoa</taxon>
        <taxon>Chordata</taxon>
        <taxon>Craniata</taxon>
        <taxon>Vertebrata</taxon>
        <taxon>Euteleostomi</taxon>
        <taxon>Actinopterygii</taxon>
        <taxon>Neopterygii</taxon>
        <taxon>Teleostei</taxon>
        <taxon>Neoteleostei</taxon>
        <taxon>Acanthomorphata</taxon>
        <taxon>Ovalentaria</taxon>
        <taxon>Atherinomorphae</taxon>
        <taxon>Cyprinodontiformes</taxon>
        <taxon>Goodeidae</taxon>
        <taxon>Goodea</taxon>
    </lineage>
</organism>
<dbReference type="EMBL" id="JAHRIO010084886">
    <property type="protein sequence ID" value="MEQ2186642.1"/>
    <property type="molecule type" value="Genomic_DNA"/>
</dbReference>
<protein>
    <submittedName>
        <fullName evidence="2">Uncharacterized protein</fullName>
    </submittedName>
</protein>
<evidence type="ECO:0000313" key="3">
    <source>
        <dbReference type="Proteomes" id="UP001476798"/>
    </source>
</evidence>
<sequence>MTGHASGEVTPGQALRGQGAVGHVVSASPRHAAGRPRSREGSWDARGARPDWRNRTTFLTSYLLAERLLARVSGEGGGGGGRSSSSRSKSSRSRNRSSSNSNNSSSISCSSNGLALVGTVHKNKPKLLPPLSRLSARDRDSLFMACAFTPRAALVT</sequence>
<feature type="region of interest" description="Disordered" evidence="1">
    <location>
        <begin position="1"/>
        <end position="50"/>
    </location>
</feature>
<evidence type="ECO:0000256" key="1">
    <source>
        <dbReference type="SAM" id="MobiDB-lite"/>
    </source>
</evidence>
<feature type="compositionally biased region" description="Basic and acidic residues" evidence="1">
    <location>
        <begin position="37"/>
        <end position="50"/>
    </location>
</feature>
<gene>
    <name evidence="2" type="ORF">GOODEAATRI_030660</name>
</gene>
<evidence type="ECO:0000313" key="2">
    <source>
        <dbReference type="EMBL" id="MEQ2186642.1"/>
    </source>
</evidence>
<accession>A0ABV0PTI1</accession>
<reference evidence="2 3" key="1">
    <citation type="submission" date="2021-06" db="EMBL/GenBank/DDBJ databases">
        <authorList>
            <person name="Palmer J.M."/>
        </authorList>
    </citation>
    <scope>NUCLEOTIDE SEQUENCE [LARGE SCALE GENOMIC DNA]</scope>
    <source>
        <strain evidence="2 3">GA_2019</strain>
        <tissue evidence="2">Muscle</tissue>
    </source>
</reference>
<keyword evidence="3" id="KW-1185">Reference proteome</keyword>
<comment type="caution">
    <text evidence="2">The sequence shown here is derived from an EMBL/GenBank/DDBJ whole genome shotgun (WGS) entry which is preliminary data.</text>
</comment>